<evidence type="ECO:0000313" key="2">
    <source>
        <dbReference type="EMBL" id="MBZ3881626.1"/>
    </source>
</evidence>
<feature type="compositionally biased region" description="Polar residues" evidence="1">
    <location>
        <begin position="53"/>
        <end position="71"/>
    </location>
</feature>
<reference evidence="2" key="1">
    <citation type="submission" date="2020-03" db="EMBL/GenBank/DDBJ databases">
        <title>Studies in the Genomics of Life Span.</title>
        <authorList>
            <person name="Glass D."/>
        </authorList>
    </citation>
    <scope>NUCLEOTIDE SEQUENCE</scope>
    <source>
        <strain evidence="2">SUZIE</strain>
        <tissue evidence="2">Muscle</tissue>
    </source>
</reference>
<keyword evidence="3" id="KW-1185">Reference proteome</keyword>
<feature type="region of interest" description="Disordered" evidence="1">
    <location>
        <begin position="51"/>
        <end position="71"/>
    </location>
</feature>
<evidence type="ECO:0000256" key="1">
    <source>
        <dbReference type="SAM" id="MobiDB-lite"/>
    </source>
</evidence>
<accession>A0AA41T268</accession>
<feature type="region of interest" description="Disordered" evidence="1">
    <location>
        <begin position="1"/>
        <end position="33"/>
    </location>
</feature>
<gene>
    <name evidence="2" type="ORF">SUZIE_163890</name>
</gene>
<proteinExistence type="predicted"/>
<name>A0AA41T268_SCICA</name>
<dbReference type="AlphaFoldDB" id="A0AA41T268"/>
<comment type="caution">
    <text evidence="2">The sequence shown here is derived from an EMBL/GenBank/DDBJ whole genome shotgun (WGS) entry which is preliminary data.</text>
</comment>
<evidence type="ECO:0000313" key="3">
    <source>
        <dbReference type="Proteomes" id="UP001166674"/>
    </source>
</evidence>
<feature type="compositionally biased region" description="Low complexity" evidence="1">
    <location>
        <begin position="7"/>
        <end position="30"/>
    </location>
</feature>
<dbReference type="Proteomes" id="UP001166674">
    <property type="component" value="Unassembled WGS sequence"/>
</dbReference>
<organism evidence="2 3">
    <name type="scientific">Sciurus carolinensis</name>
    <name type="common">Eastern gray squirrel</name>
    <dbReference type="NCBI Taxonomy" id="30640"/>
    <lineage>
        <taxon>Eukaryota</taxon>
        <taxon>Metazoa</taxon>
        <taxon>Chordata</taxon>
        <taxon>Craniata</taxon>
        <taxon>Vertebrata</taxon>
        <taxon>Euteleostomi</taxon>
        <taxon>Mammalia</taxon>
        <taxon>Eutheria</taxon>
        <taxon>Euarchontoglires</taxon>
        <taxon>Glires</taxon>
        <taxon>Rodentia</taxon>
        <taxon>Sciuromorpha</taxon>
        <taxon>Sciuridae</taxon>
        <taxon>Sciurinae</taxon>
        <taxon>Sciurini</taxon>
        <taxon>Sciurus</taxon>
    </lineage>
</organism>
<protein>
    <submittedName>
        <fullName evidence="2">Partitioning defective 6-like protein gamma</fullName>
    </submittedName>
</protein>
<dbReference type="EMBL" id="JAATJV010377722">
    <property type="protein sequence ID" value="MBZ3881626.1"/>
    <property type="molecule type" value="Genomic_DNA"/>
</dbReference>
<sequence length="105" mass="11443">MSSAAVARRATLASPPTAPPATRACRPPLLQNFHPDEVESDEEADIVIKGTLEPQNVPKTQDTPSGSLFQANDSSLTHRLQQDFELCGARRRATVYPQTFQLPEG</sequence>